<comment type="caution">
    <text evidence="1">The sequence shown here is derived from an EMBL/GenBank/DDBJ whole genome shotgun (WGS) entry which is preliminary data.</text>
</comment>
<proteinExistence type="predicted"/>
<dbReference type="Proteomes" id="UP001597451">
    <property type="component" value="Unassembled WGS sequence"/>
</dbReference>
<evidence type="ECO:0000313" key="2">
    <source>
        <dbReference type="Proteomes" id="UP001597451"/>
    </source>
</evidence>
<dbReference type="PIRSF" id="PIRSF038992">
    <property type="entry name" value="Aldolase_Ia"/>
    <property type="match status" value="1"/>
</dbReference>
<dbReference type="Pfam" id="PF01791">
    <property type="entry name" value="DeoC"/>
    <property type="match status" value="1"/>
</dbReference>
<dbReference type="InterPro" id="IPR002915">
    <property type="entry name" value="DeoC/FbaB/LacD_aldolase"/>
</dbReference>
<sequence length="270" mass="29065">MSKERRMSRIFAKDGKTITLALDGYYFSTNTQGIDRTIDNMPELIENGLDAVLVTYGMAKTYEKAFADVAMLVRADLSTAVFDKTVPNTTDIHTVEDALKLGADGVITMTFPGAHNEGVSHKIAWDIARAADEWNVPYMCETLPFGYPVTTPESNQASVIASGARLGTELGADIIKTRFSGEPEDAEIVKAAQRPVVALGGPKTESILDYFKFVQHCIAVGANGVAVGRNITQNENPAGVVAGLNVIVHENGTAEEAYEAYKNTESTPIS</sequence>
<dbReference type="EMBL" id="JBHUMX010000030">
    <property type="protein sequence ID" value="MFD2628936.1"/>
    <property type="molecule type" value="Genomic_DNA"/>
</dbReference>
<gene>
    <name evidence="1" type="ORF">ACFSUN_09115</name>
</gene>
<accession>A0ABW5Q0N0</accession>
<dbReference type="RefSeq" id="WP_379561699.1">
    <property type="nucleotide sequence ID" value="NZ_JBHUMX010000030.1"/>
</dbReference>
<keyword evidence="2" id="KW-1185">Reference proteome</keyword>
<dbReference type="Gene3D" id="3.20.20.70">
    <property type="entry name" value="Aldolase class I"/>
    <property type="match status" value="1"/>
</dbReference>
<dbReference type="PANTHER" id="PTHR47916">
    <property type="entry name" value="FRUCTOSE-BISPHOSPHATE ALDOLASE CLASS 1"/>
    <property type="match status" value="1"/>
</dbReference>
<evidence type="ECO:0000313" key="1">
    <source>
        <dbReference type="EMBL" id="MFD2628936.1"/>
    </source>
</evidence>
<dbReference type="PANTHER" id="PTHR47916:SF1">
    <property type="entry name" value="3-HYDROXY-5-PHOSPHONOOXYPENTANE-2,4-DIONE THIOLASE"/>
    <property type="match status" value="1"/>
</dbReference>
<dbReference type="SMART" id="SM01133">
    <property type="entry name" value="DeoC"/>
    <property type="match status" value="1"/>
</dbReference>
<name>A0ABW5Q0N0_9BACI</name>
<reference evidence="2" key="1">
    <citation type="journal article" date="2019" name="Int. J. Syst. Evol. Microbiol.">
        <title>The Global Catalogue of Microorganisms (GCM) 10K type strain sequencing project: providing services to taxonomists for standard genome sequencing and annotation.</title>
        <authorList>
            <consortium name="The Broad Institute Genomics Platform"/>
            <consortium name="The Broad Institute Genome Sequencing Center for Infectious Disease"/>
            <person name="Wu L."/>
            <person name="Ma J."/>
        </authorList>
    </citation>
    <scope>NUCLEOTIDE SEQUENCE [LARGE SCALE GENOMIC DNA]</scope>
    <source>
        <strain evidence="2">TISTR 1858</strain>
    </source>
</reference>
<dbReference type="SUPFAM" id="SSF51569">
    <property type="entry name" value="Aldolase"/>
    <property type="match status" value="1"/>
</dbReference>
<dbReference type="InterPro" id="IPR041720">
    <property type="entry name" value="FbaB-like"/>
</dbReference>
<protein>
    <submittedName>
        <fullName evidence="1">Class I fructose-bisphosphate aldolase</fullName>
    </submittedName>
</protein>
<dbReference type="InterPro" id="IPR013785">
    <property type="entry name" value="Aldolase_TIM"/>
</dbReference>
<dbReference type="InterPro" id="IPR050456">
    <property type="entry name" value="DeoC/FbaB_aldolase"/>
</dbReference>
<organism evidence="1 2">
    <name type="scientific">Oceanobacillus kapialis</name>
    <dbReference type="NCBI Taxonomy" id="481353"/>
    <lineage>
        <taxon>Bacteria</taxon>
        <taxon>Bacillati</taxon>
        <taxon>Bacillota</taxon>
        <taxon>Bacilli</taxon>
        <taxon>Bacillales</taxon>
        <taxon>Bacillaceae</taxon>
        <taxon>Oceanobacillus</taxon>
    </lineage>
</organism>